<comment type="similarity">
    <text evidence="13">Belongs to the LpxK family.</text>
</comment>
<dbReference type="Pfam" id="PF02606">
    <property type="entry name" value="LpxK"/>
    <property type="match status" value="1"/>
</dbReference>
<evidence type="ECO:0000256" key="12">
    <source>
        <dbReference type="ARBA" id="ARBA00029757"/>
    </source>
</evidence>
<evidence type="ECO:0000256" key="5">
    <source>
        <dbReference type="ARBA" id="ARBA00022516"/>
    </source>
</evidence>
<sequence>MMSEAPPFWWEKPDWRAWALSPFSKVYGSVAGRRIRRAKPPTVPVPVLCIGNFTVGGAGKTPTSITFARAAIAAGLTPGIVSRGYGGAFSGMHRVDPAHDSARLVGDEPLLLARHAAVIVTSDRFAAAQALQQSGCDFIIMDDGFQSARLHFDFALMVVDAGRGVGNGHVLPGGPLRAPLIDQLVRTDAVLKIGTANGADRVIRNAARAAKPIYEGVLKPLSTSEIAGKRLLAFAGIGDPSKFFTTLREAGGIVEKTRAFPDHHPYTDENLAELAEAADGENLTPVTTAKDLVRLLDGSEAARAFAGRTSVLEVELVFNQPGAPARIIRETRDRARHRRRDAS</sequence>
<dbReference type="GO" id="GO:0009244">
    <property type="term" value="P:lipopolysaccharide core region biosynthetic process"/>
    <property type="evidence" value="ECO:0007669"/>
    <property type="project" value="TreeGrafter"/>
</dbReference>
<evidence type="ECO:0000256" key="1">
    <source>
        <dbReference type="ARBA" id="ARBA00002274"/>
    </source>
</evidence>
<evidence type="ECO:0000256" key="11">
    <source>
        <dbReference type="ARBA" id="ARBA00023098"/>
    </source>
</evidence>
<accession>A0A849VQZ7</accession>
<dbReference type="RefSeq" id="WP_113281837.1">
    <property type="nucleotide sequence ID" value="NZ_CP088292.1"/>
</dbReference>
<dbReference type="EMBL" id="JABUMX010000001">
    <property type="protein sequence ID" value="NTS30447.1"/>
    <property type="molecule type" value="Genomic_DNA"/>
</dbReference>
<evidence type="ECO:0000256" key="4">
    <source>
        <dbReference type="ARBA" id="ARBA00016436"/>
    </source>
</evidence>
<evidence type="ECO:0000256" key="8">
    <source>
        <dbReference type="ARBA" id="ARBA00022741"/>
    </source>
</evidence>
<keyword evidence="11 13" id="KW-0443">Lipid metabolism</keyword>
<evidence type="ECO:0000256" key="3">
    <source>
        <dbReference type="ARBA" id="ARBA00012071"/>
    </source>
</evidence>
<evidence type="ECO:0000256" key="7">
    <source>
        <dbReference type="ARBA" id="ARBA00022679"/>
    </source>
</evidence>
<evidence type="ECO:0000313" key="14">
    <source>
        <dbReference type="EMBL" id="NTS30447.1"/>
    </source>
</evidence>
<dbReference type="Proteomes" id="UP000550508">
    <property type="component" value="Unassembled WGS sequence"/>
</dbReference>
<keyword evidence="9 13" id="KW-0418">Kinase</keyword>
<dbReference type="UniPathway" id="UPA00359">
    <property type="reaction ID" value="UER00482"/>
</dbReference>
<comment type="catalytic activity">
    <reaction evidence="13">
        <text>a lipid A disaccharide + ATP = a lipid IVA + ADP + H(+)</text>
        <dbReference type="Rhea" id="RHEA:67840"/>
        <dbReference type="ChEBI" id="CHEBI:15378"/>
        <dbReference type="ChEBI" id="CHEBI:30616"/>
        <dbReference type="ChEBI" id="CHEBI:176343"/>
        <dbReference type="ChEBI" id="CHEBI:176425"/>
        <dbReference type="ChEBI" id="CHEBI:456216"/>
        <dbReference type="EC" id="2.7.1.130"/>
    </reaction>
</comment>
<dbReference type="GO" id="GO:0009245">
    <property type="term" value="P:lipid A biosynthetic process"/>
    <property type="evidence" value="ECO:0007669"/>
    <property type="project" value="UniProtKB-UniRule"/>
</dbReference>
<keyword evidence="8 13" id="KW-0547">Nucleotide-binding</keyword>
<evidence type="ECO:0000256" key="6">
    <source>
        <dbReference type="ARBA" id="ARBA00022556"/>
    </source>
</evidence>
<organism evidence="14 15">
    <name type="scientific">Phyllobacterium pellucidum</name>
    <dbReference type="NCBI Taxonomy" id="2740464"/>
    <lineage>
        <taxon>Bacteria</taxon>
        <taxon>Pseudomonadati</taxon>
        <taxon>Pseudomonadota</taxon>
        <taxon>Alphaproteobacteria</taxon>
        <taxon>Hyphomicrobiales</taxon>
        <taxon>Phyllobacteriaceae</taxon>
        <taxon>Phyllobacterium</taxon>
    </lineage>
</organism>
<dbReference type="GO" id="GO:0005524">
    <property type="term" value="F:ATP binding"/>
    <property type="evidence" value="ECO:0007669"/>
    <property type="project" value="UniProtKB-UniRule"/>
</dbReference>
<evidence type="ECO:0000256" key="10">
    <source>
        <dbReference type="ARBA" id="ARBA00022840"/>
    </source>
</evidence>
<feature type="binding site" evidence="13">
    <location>
        <begin position="54"/>
        <end position="61"/>
    </location>
    <ligand>
        <name>ATP</name>
        <dbReference type="ChEBI" id="CHEBI:30616"/>
    </ligand>
</feature>
<evidence type="ECO:0000313" key="15">
    <source>
        <dbReference type="Proteomes" id="UP000550508"/>
    </source>
</evidence>
<comment type="caution">
    <text evidence="14">The sequence shown here is derived from an EMBL/GenBank/DDBJ whole genome shotgun (WGS) entry which is preliminary data.</text>
</comment>
<dbReference type="PANTHER" id="PTHR42724">
    <property type="entry name" value="TETRAACYLDISACCHARIDE 4'-KINASE"/>
    <property type="match status" value="1"/>
</dbReference>
<evidence type="ECO:0000256" key="2">
    <source>
        <dbReference type="ARBA" id="ARBA00004870"/>
    </source>
</evidence>
<dbReference type="NCBIfam" id="TIGR00682">
    <property type="entry name" value="lpxK"/>
    <property type="match status" value="1"/>
</dbReference>
<dbReference type="GO" id="GO:0005886">
    <property type="term" value="C:plasma membrane"/>
    <property type="evidence" value="ECO:0007669"/>
    <property type="project" value="TreeGrafter"/>
</dbReference>
<reference evidence="14 15" key="1">
    <citation type="submission" date="2020-05" db="EMBL/GenBank/DDBJ databases">
        <authorList>
            <person name="Kim M.K."/>
        </authorList>
    </citation>
    <scope>NUCLEOTIDE SEQUENCE [LARGE SCALE GENOMIC DNA]</scope>
    <source>
        <strain evidence="14 15">BT25</strain>
    </source>
</reference>
<dbReference type="InterPro" id="IPR003758">
    <property type="entry name" value="LpxK"/>
</dbReference>
<keyword evidence="15" id="KW-1185">Reference proteome</keyword>
<protein>
    <recommendedName>
        <fullName evidence="4 13">Tetraacyldisaccharide 4'-kinase</fullName>
        <ecNumber evidence="3 13">2.7.1.130</ecNumber>
    </recommendedName>
    <alternativeName>
        <fullName evidence="12 13">Lipid A 4'-kinase</fullName>
    </alternativeName>
</protein>
<comment type="pathway">
    <text evidence="2 13">Glycolipid biosynthesis; lipid IV(A) biosynthesis; lipid IV(A) from (3R)-3-hydroxytetradecanoyl-[acyl-carrier-protein] and UDP-N-acetyl-alpha-D-glucosamine: step 6/6.</text>
</comment>
<evidence type="ECO:0000256" key="13">
    <source>
        <dbReference type="HAMAP-Rule" id="MF_00409"/>
    </source>
</evidence>
<dbReference type="HAMAP" id="MF_00409">
    <property type="entry name" value="LpxK"/>
    <property type="match status" value="1"/>
</dbReference>
<keyword evidence="5 13" id="KW-0444">Lipid biosynthesis</keyword>
<keyword evidence="7 13" id="KW-0808">Transferase</keyword>
<evidence type="ECO:0000256" key="9">
    <source>
        <dbReference type="ARBA" id="ARBA00022777"/>
    </source>
</evidence>
<dbReference type="AlphaFoldDB" id="A0A849VQZ7"/>
<name>A0A849VQZ7_9HYPH</name>
<dbReference type="InterPro" id="IPR027417">
    <property type="entry name" value="P-loop_NTPase"/>
</dbReference>
<dbReference type="SUPFAM" id="SSF52540">
    <property type="entry name" value="P-loop containing nucleoside triphosphate hydrolases"/>
    <property type="match status" value="1"/>
</dbReference>
<keyword evidence="6 13" id="KW-0441">Lipid A biosynthesis</keyword>
<keyword evidence="10 13" id="KW-0067">ATP-binding</keyword>
<comment type="function">
    <text evidence="1 13">Transfers the gamma-phosphate of ATP to the 4'-position of a tetraacyldisaccharide 1-phosphate intermediate (termed DS-1-P) to form tetraacyldisaccharide 1,4'-bis-phosphate (lipid IVA).</text>
</comment>
<dbReference type="GO" id="GO:0009029">
    <property type="term" value="F:lipid-A 4'-kinase activity"/>
    <property type="evidence" value="ECO:0007669"/>
    <property type="project" value="UniProtKB-UniRule"/>
</dbReference>
<dbReference type="EC" id="2.7.1.130" evidence="3 13"/>
<proteinExistence type="inferred from homology"/>
<dbReference type="PANTHER" id="PTHR42724:SF1">
    <property type="entry name" value="TETRAACYLDISACCHARIDE 4'-KINASE, MITOCHONDRIAL-RELATED"/>
    <property type="match status" value="1"/>
</dbReference>
<gene>
    <name evidence="13" type="primary">lpxK</name>
    <name evidence="14" type="ORF">HQ945_04195</name>
</gene>